<dbReference type="Gene3D" id="3.40.50.720">
    <property type="entry name" value="NAD(P)-binding Rossmann-like Domain"/>
    <property type="match status" value="2"/>
</dbReference>
<keyword evidence="4" id="KW-1185">Reference proteome</keyword>
<dbReference type="GO" id="GO:0016616">
    <property type="term" value="F:oxidoreductase activity, acting on the CH-OH group of donors, NAD or NADP as acceptor"/>
    <property type="evidence" value="ECO:0007669"/>
    <property type="project" value="TreeGrafter"/>
</dbReference>
<evidence type="ECO:0000256" key="1">
    <source>
        <dbReference type="ARBA" id="ARBA00006484"/>
    </source>
</evidence>
<sequence>MNDSYLNFVNSPLGARVARSLGLPKPEVLRRYRADAPEFDGLIAVGAGPAPQLLDALANVVAHIGMTSVAHASAGLWVPLANRHGLMTGRFEPADPATGAQARVRALVFDASGIESSAQLDTLYAFFHDALRSLDQSGRIVVLGRPPEACASPRQWTAQRALEGVTRSLGKEARRGIAVNLMYVSQGAENGLESTLRFFLSPRSAYVSGQVVRIGAAPGGMTQNVGADFDWTQPLAGQRAVVTGAARGIGAAIANVLAAQGAHVIGIDIPSATDALDATLRQIGGTALALDIAAPETPAQIAAALDELGVDVFVHNAGITKDKTIAKMTEAAWRNVIDINLSAQERIDDALLEAGTLRDGGRIVCVSSISGIAGNLGQTNYAASKAGVIGRVQGMAPYLAARRITINAVAPGFIETQMTAKMPLALREAGRRMNSMSQGGQPADVAQTIAWLAHPGSAGVTGQVVRVCGQSLIGA</sequence>
<name>A0A7I8BJE6_9BURK</name>
<reference evidence="3 4" key="1">
    <citation type="journal article" date="2020" name="Genes (Basel)">
        <title>Genomic Comparison of Insect Gut Symbionts from Divergent Burkholderia Subclades.</title>
        <authorList>
            <person name="Takeshita K."/>
            <person name="Kikuchi Y."/>
        </authorList>
    </citation>
    <scope>NUCLEOTIDE SEQUENCE [LARGE SCALE GENOMIC DNA]</scope>
    <source>
        <strain evidence="3 4">PGU16</strain>
    </source>
</reference>
<dbReference type="SUPFAM" id="SSF51735">
    <property type="entry name" value="NAD(P)-binding Rossmann-fold domains"/>
    <property type="match status" value="1"/>
</dbReference>
<evidence type="ECO:0000313" key="4">
    <source>
        <dbReference type="Proteomes" id="UP000510888"/>
    </source>
</evidence>
<proteinExistence type="inferred from homology"/>
<dbReference type="RefSeq" id="WP_180719803.1">
    <property type="nucleotide sequence ID" value="NZ_AP023174.1"/>
</dbReference>
<gene>
    <name evidence="3" type="ORF">PPGU16_18930</name>
</gene>
<dbReference type="PANTHER" id="PTHR42760:SF78">
    <property type="entry name" value="3-OXOACYL-[ACYL-CARRIER-PROTEIN] REDUCTASE [NADH]"/>
    <property type="match status" value="1"/>
</dbReference>
<dbReference type="FunFam" id="3.40.50.720:FF:000338">
    <property type="entry name" value="3-oxoacyl-ACP reductase FabG"/>
    <property type="match status" value="1"/>
</dbReference>
<evidence type="ECO:0000259" key="2">
    <source>
        <dbReference type="SMART" id="SM00822"/>
    </source>
</evidence>
<organism evidence="3 4">
    <name type="scientific">Paraburkholderia largidicola</name>
    <dbReference type="NCBI Taxonomy" id="3014751"/>
    <lineage>
        <taxon>Bacteria</taxon>
        <taxon>Pseudomonadati</taxon>
        <taxon>Pseudomonadota</taxon>
        <taxon>Betaproteobacteria</taxon>
        <taxon>Burkholderiales</taxon>
        <taxon>Burkholderiaceae</taxon>
        <taxon>Paraburkholderia</taxon>
    </lineage>
</organism>
<feature type="domain" description="Ketoreductase" evidence="2">
    <location>
        <begin position="238"/>
        <end position="417"/>
    </location>
</feature>
<dbReference type="InterPro" id="IPR057326">
    <property type="entry name" value="KR_dom"/>
</dbReference>
<dbReference type="PANTHER" id="PTHR42760">
    <property type="entry name" value="SHORT-CHAIN DEHYDROGENASES/REDUCTASES FAMILY MEMBER"/>
    <property type="match status" value="1"/>
</dbReference>
<dbReference type="EMBL" id="AP023174">
    <property type="protein sequence ID" value="BCF88826.1"/>
    <property type="molecule type" value="Genomic_DNA"/>
</dbReference>
<protein>
    <submittedName>
        <fullName evidence="3">3-oxoacyl-ACP reductase</fullName>
    </submittedName>
</protein>
<dbReference type="NCBIfam" id="NF006110">
    <property type="entry name" value="PRK08261.1"/>
    <property type="match status" value="1"/>
</dbReference>
<dbReference type="SMART" id="SM00822">
    <property type="entry name" value="PKS_KR"/>
    <property type="match status" value="1"/>
</dbReference>
<dbReference type="InterPro" id="IPR002347">
    <property type="entry name" value="SDR_fam"/>
</dbReference>
<dbReference type="AlphaFoldDB" id="A0A7I8BJE6"/>
<dbReference type="PRINTS" id="PR00080">
    <property type="entry name" value="SDRFAMILY"/>
</dbReference>
<dbReference type="Proteomes" id="UP000510888">
    <property type="component" value="Chromosome 1"/>
</dbReference>
<evidence type="ECO:0000313" key="3">
    <source>
        <dbReference type="EMBL" id="BCF88826.1"/>
    </source>
</evidence>
<dbReference type="Pfam" id="PF13561">
    <property type="entry name" value="adh_short_C2"/>
    <property type="match status" value="1"/>
</dbReference>
<accession>A0A7I8BJE6</accession>
<comment type="similarity">
    <text evidence="1">Belongs to the short-chain dehydrogenases/reductases (SDR) family.</text>
</comment>
<dbReference type="InterPro" id="IPR036291">
    <property type="entry name" value="NAD(P)-bd_dom_sf"/>
</dbReference>
<dbReference type="KEGG" id="plad:PPGU16_18930"/>
<dbReference type="PRINTS" id="PR00081">
    <property type="entry name" value="GDHRDH"/>
</dbReference>